<reference evidence="1 2" key="1">
    <citation type="submission" date="2015-01" db="EMBL/GenBank/DDBJ databases">
        <title>Genome sequence of Mycobacterium llatzerense and Mycobacterium immunogenum recovered from brain abscess.</title>
        <authorList>
            <person name="Greninger A.L."/>
            <person name="Langelier C."/>
            <person name="Cunningham G."/>
            <person name="Chiu C.Y."/>
            <person name="Miller S."/>
        </authorList>
    </citation>
    <scope>NUCLEOTIDE SEQUENCE [LARGE SCALE GENOMIC DNA]</scope>
    <source>
        <strain evidence="1 2">CLUC14</strain>
    </source>
</reference>
<dbReference type="OrthoDB" id="5143202at2"/>
<dbReference type="RefSeq" id="WP_043987937.1">
    <property type="nucleotide sequence ID" value="NZ_JXST01000051.1"/>
</dbReference>
<evidence type="ECO:0000313" key="2">
    <source>
        <dbReference type="Proteomes" id="UP000032221"/>
    </source>
</evidence>
<evidence type="ECO:0000313" key="1">
    <source>
        <dbReference type="EMBL" id="KIU14168.1"/>
    </source>
</evidence>
<dbReference type="AlphaFoldDB" id="A0A0D1IXW6"/>
<dbReference type="STRING" id="280871.TL10_26060"/>
<organism evidence="1 2">
    <name type="scientific">Mycolicibacterium llatzerense</name>
    <dbReference type="NCBI Taxonomy" id="280871"/>
    <lineage>
        <taxon>Bacteria</taxon>
        <taxon>Bacillati</taxon>
        <taxon>Actinomycetota</taxon>
        <taxon>Actinomycetes</taxon>
        <taxon>Mycobacteriales</taxon>
        <taxon>Mycobacteriaceae</taxon>
        <taxon>Mycolicibacterium</taxon>
    </lineage>
</organism>
<protein>
    <recommendedName>
        <fullName evidence="3">DUF559 domain-containing protein</fullName>
    </recommendedName>
</protein>
<evidence type="ECO:0008006" key="3">
    <source>
        <dbReference type="Google" id="ProtNLM"/>
    </source>
</evidence>
<name>A0A0D1IXW6_9MYCO</name>
<dbReference type="Proteomes" id="UP000032221">
    <property type="component" value="Unassembled WGS sequence"/>
</dbReference>
<accession>A0A0D1IXW6</accession>
<gene>
    <name evidence="1" type="ORF">TL10_26060</name>
</gene>
<dbReference type="Gene3D" id="3.40.960.10">
    <property type="entry name" value="VSR Endonuclease"/>
    <property type="match status" value="1"/>
</dbReference>
<dbReference type="PATRIC" id="fig|280871.6.peg.5403"/>
<comment type="caution">
    <text evidence="1">The sequence shown here is derived from an EMBL/GenBank/DDBJ whole genome shotgun (WGS) entry which is preliminary data.</text>
</comment>
<sequence length="290" mass="33031">MALEEIFAVHDGLATAQQLLATMTDRALARRIRAGEFFRVWHGVYSAQAPDTECRLRALDLLSDVPIVACMNTAAAIYGFDTDPDNRTHILDPGVRIRTSRDLMVHQRIGAPLKKIDGRLATAPAWTAVEVARTLKRPRVLAILDAALRSGTCSQAEMQNALEEQRGRRGVVSVRELLPLADARAESPMESEMRLVFIDWELPIPELQYEIRDLHGQLWRLDFAWPEFRVAAEYDSMEWHSNPVAVKHDRIKMARLQEMNWTSVPAVVDDIRKYPVELCTRIKRHFDRAA</sequence>
<dbReference type="EMBL" id="JXST01000051">
    <property type="protein sequence ID" value="KIU14168.1"/>
    <property type="molecule type" value="Genomic_DNA"/>
</dbReference>
<keyword evidence="2" id="KW-1185">Reference proteome</keyword>
<proteinExistence type="predicted"/>